<accession>A0A8B9JHB1</accession>
<reference evidence="2" key="1">
    <citation type="submission" date="2025-08" db="UniProtKB">
        <authorList>
            <consortium name="Ensembl"/>
        </authorList>
    </citation>
    <scope>IDENTIFICATION</scope>
</reference>
<evidence type="ECO:0000313" key="3">
    <source>
        <dbReference type="Proteomes" id="UP000694621"/>
    </source>
</evidence>
<dbReference type="InterPro" id="IPR036892">
    <property type="entry name" value="L27_dom_sf"/>
</dbReference>
<dbReference type="Pfam" id="PF09058">
    <property type="entry name" value="L27_1"/>
    <property type="match status" value="1"/>
</dbReference>
<name>A0A8B9JHB1_ASTMX</name>
<evidence type="ECO:0000259" key="1">
    <source>
        <dbReference type="Pfam" id="PF09058"/>
    </source>
</evidence>
<dbReference type="AlphaFoldDB" id="A0A8B9JHB1"/>
<organism evidence="2 3">
    <name type="scientific">Astyanax mexicanus</name>
    <name type="common">Blind cave fish</name>
    <name type="synonym">Astyanax fasciatus mexicanus</name>
    <dbReference type="NCBI Taxonomy" id="7994"/>
    <lineage>
        <taxon>Eukaryota</taxon>
        <taxon>Metazoa</taxon>
        <taxon>Chordata</taxon>
        <taxon>Craniata</taxon>
        <taxon>Vertebrata</taxon>
        <taxon>Euteleostomi</taxon>
        <taxon>Actinopterygii</taxon>
        <taxon>Neopterygii</taxon>
        <taxon>Teleostei</taxon>
        <taxon>Ostariophysi</taxon>
        <taxon>Characiformes</taxon>
        <taxon>Characoidei</taxon>
        <taxon>Acestrorhamphidae</taxon>
        <taxon>Acestrorhamphinae</taxon>
        <taxon>Astyanax</taxon>
    </lineage>
</organism>
<dbReference type="InterPro" id="IPR015143">
    <property type="entry name" value="L27_1"/>
</dbReference>
<dbReference type="Gene3D" id="1.10.287.470">
    <property type="entry name" value="Helix hairpin bin"/>
    <property type="match status" value="1"/>
</dbReference>
<proteinExistence type="predicted"/>
<dbReference type="Ensembl" id="ENSAMXT00005023879.1">
    <property type="protein sequence ID" value="ENSAMXP00005021604.1"/>
    <property type="gene ID" value="ENSAMXG00005011208.1"/>
</dbReference>
<feature type="domain" description="L27-1" evidence="1">
    <location>
        <begin position="7"/>
        <end position="51"/>
    </location>
</feature>
<evidence type="ECO:0000313" key="2">
    <source>
        <dbReference type="Ensembl" id="ENSAMXP00005021604.1"/>
    </source>
</evidence>
<dbReference type="SUPFAM" id="SSF101288">
    <property type="entry name" value="L27 domain"/>
    <property type="match status" value="1"/>
</dbReference>
<dbReference type="Proteomes" id="UP000694621">
    <property type="component" value="Unplaced"/>
</dbReference>
<protein>
    <recommendedName>
        <fullName evidence="1">L27-1 domain-containing protein</fullName>
    </recommendedName>
</protein>
<sequence length="81" mass="9449">MPEERKSDTTRALGLLEDYCSKLKKPEEQQLKSAIQRVVGIFRSSLFQALIGESLHMYATFKYSLKYFETDYICLVSFMLL</sequence>